<dbReference type="InterPro" id="IPR002070">
    <property type="entry name" value="TF_Brachyury"/>
</dbReference>
<organism evidence="9">
    <name type="scientific">Schmidtea mediterranea</name>
    <name type="common">Freshwater planarian flatworm</name>
    <dbReference type="NCBI Taxonomy" id="79327"/>
    <lineage>
        <taxon>Eukaryota</taxon>
        <taxon>Metazoa</taxon>
        <taxon>Spiralia</taxon>
        <taxon>Lophotrochozoa</taxon>
        <taxon>Platyhelminthes</taxon>
        <taxon>Rhabditophora</taxon>
        <taxon>Seriata</taxon>
        <taxon>Tricladida</taxon>
        <taxon>Continenticola</taxon>
        <taxon>Geoplanoidea</taxon>
        <taxon>Dugesiidae</taxon>
        <taxon>Schmidtea</taxon>
    </lineage>
</organism>
<dbReference type="GO" id="GO:0000978">
    <property type="term" value="F:RNA polymerase II cis-regulatory region sequence-specific DNA binding"/>
    <property type="evidence" value="ECO:0007669"/>
    <property type="project" value="InterPro"/>
</dbReference>
<keyword evidence="5 6" id="KW-0539">Nucleus</keyword>
<dbReference type="SUPFAM" id="SSF49417">
    <property type="entry name" value="p53-like transcription factors"/>
    <property type="match status" value="1"/>
</dbReference>
<dbReference type="PROSITE" id="PS50252">
    <property type="entry name" value="TBOX_3"/>
    <property type="match status" value="1"/>
</dbReference>
<dbReference type="SMART" id="SM00425">
    <property type="entry name" value="TBOX"/>
    <property type="match status" value="1"/>
</dbReference>
<evidence type="ECO:0000256" key="2">
    <source>
        <dbReference type="ARBA" id="ARBA00023015"/>
    </source>
</evidence>
<dbReference type="PANTHER" id="PTHR11267:SF181">
    <property type="entry name" value="OPTOMOTOR-BLIND PROTEIN"/>
    <property type="match status" value="1"/>
</dbReference>
<accession>A0A5P8I4J3</accession>
<evidence type="ECO:0000313" key="9">
    <source>
        <dbReference type="EMBL" id="QFQ66866.1"/>
    </source>
</evidence>
<dbReference type="OrthoDB" id="7442607at2759"/>
<evidence type="ECO:0000256" key="5">
    <source>
        <dbReference type="ARBA" id="ARBA00023242"/>
    </source>
</evidence>
<dbReference type="PRINTS" id="PR00938">
    <property type="entry name" value="BRACHYURY"/>
</dbReference>
<dbReference type="GO" id="GO:0045893">
    <property type="term" value="P:positive regulation of DNA-templated transcription"/>
    <property type="evidence" value="ECO:0007669"/>
    <property type="project" value="InterPro"/>
</dbReference>
<evidence type="ECO:0000259" key="8">
    <source>
        <dbReference type="PROSITE" id="PS50252"/>
    </source>
</evidence>
<evidence type="ECO:0000256" key="7">
    <source>
        <dbReference type="SAM" id="MobiDB-lite"/>
    </source>
</evidence>
<dbReference type="GO" id="GO:0001708">
    <property type="term" value="P:cell fate specification"/>
    <property type="evidence" value="ECO:0007669"/>
    <property type="project" value="TreeGrafter"/>
</dbReference>
<dbReference type="PANTHER" id="PTHR11267">
    <property type="entry name" value="T-BOX PROTEIN-RELATED"/>
    <property type="match status" value="1"/>
</dbReference>
<dbReference type="CDD" id="cd20188">
    <property type="entry name" value="T-box_TBX2_3-like"/>
    <property type="match status" value="1"/>
</dbReference>
<keyword evidence="4" id="KW-0804">Transcription</keyword>
<dbReference type="PROSITE" id="PS01264">
    <property type="entry name" value="TBOX_2"/>
    <property type="match status" value="1"/>
</dbReference>
<keyword evidence="3 6" id="KW-0238">DNA-binding</keyword>
<feature type="region of interest" description="Disordered" evidence="7">
    <location>
        <begin position="267"/>
        <end position="303"/>
    </location>
</feature>
<evidence type="ECO:0000256" key="6">
    <source>
        <dbReference type="PROSITE-ProRule" id="PRU00201"/>
    </source>
</evidence>
<dbReference type="Pfam" id="PF00907">
    <property type="entry name" value="T-box"/>
    <property type="match status" value="1"/>
</dbReference>
<name>A0A5P8I4J3_SCHMD</name>
<sequence>MAFNPFLGIHSYHSNRNVTDHPFINSATASFLPSLSSFPLNYGNLLMGKQGMTHSSNLANYPFLPPDIFNPASRNVTEQINDQDIKDDPKVELIDRDLWEQFHAYGTEMVITKSGRRMFPPYKVQVSGLDKRAKYIMLMDVVAVDDCRYKFHNNQWMVAGKADPEMPKRMYIHPDSPTTGEQWMQKIISFHKLKLTNNISDKHGFTILNSMHKYQPRFHLVRANDIMRLPYSTFRSYVFKETQFIGVTAYQNEKITQLKIDHNPFAKGFRDTGGGKREKKKLNGSAISTSSDVDNKGNKDNSEEISECSDVNIDIEECLNKTDLKQINDKNPDFNELSINICSSKLKRKHLNFEVSPLDANHNKASKKLKNQEDNFNLTPDSSSQSTSIGKHKQDTQLEFEKSLRGNISPNKNTELFEHPDSTDNLHSANSVSIKDNFPPPNVTVLPSSANSFIHQPWLISPGLNTSRSSHLINSANKLIPPMFSYSSIPSIQKDLNDFHDSNSSFKTLSLNSLSQKFPSIFMSNHNSINNIFLPSMFQNNILKSRFKTHPSYLHPSPSPRTNQANFSTLAFAAAMASLTKSSDFFNHKFQESEPFIKEDNKFTEKNSVNVKKKRIKADLSNIDTLISHPNSPSNNDE</sequence>
<feature type="region of interest" description="Disordered" evidence="7">
    <location>
        <begin position="369"/>
        <end position="396"/>
    </location>
</feature>
<dbReference type="Gene3D" id="2.60.40.820">
    <property type="entry name" value="Transcription factor, T-box"/>
    <property type="match status" value="1"/>
</dbReference>
<evidence type="ECO:0000256" key="3">
    <source>
        <dbReference type="ARBA" id="ARBA00023125"/>
    </source>
</evidence>
<feature type="compositionally biased region" description="Basic and acidic residues" evidence="7">
    <location>
        <begin position="267"/>
        <end position="276"/>
    </location>
</feature>
<feature type="compositionally biased region" description="Basic and acidic residues" evidence="7">
    <location>
        <begin position="293"/>
        <end position="302"/>
    </location>
</feature>
<comment type="caution">
    <text evidence="6">Lacks conserved residue(s) required for the propagation of feature annotation.</text>
</comment>
<keyword evidence="2" id="KW-0805">Transcription regulation</keyword>
<dbReference type="InterPro" id="IPR001699">
    <property type="entry name" value="TF_T-box"/>
</dbReference>
<evidence type="ECO:0000256" key="4">
    <source>
        <dbReference type="ARBA" id="ARBA00023163"/>
    </source>
</evidence>
<dbReference type="GO" id="GO:0000981">
    <property type="term" value="F:DNA-binding transcription factor activity, RNA polymerase II-specific"/>
    <property type="evidence" value="ECO:0007669"/>
    <property type="project" value="TreeGrafter"/>
</dbReference>
<dbReference type="InterPro" id="IPR008967">
    <property type="entry name" value="p53-like_TF_DNA-bd_sf"/>
</dbReference>
<dbReference type="InterPro" id="IPR036960">
    <property type="entry name" value="T-box_sf"/>
</dbReference>
<dbReference type="EMBL" id="MN275808">
    <property type="protein sequence ID" value="QFQ66866.1"/>
    <property type="molecule type" value="mRNA"/>
</dbReference>
<dbReference type="GO" id="GO:0005634">
    <property type="term" value="C:nucleus"/>
    <property type="evidence" value="ECO:0007669"/>
    <property type="project" value="UniProtKB-SubCell"/>
</dbReference>
<dbReference type="GO" id="GO:0000785">
    <property type="term" value="C:chromatin"/>
    <property type="evidence" value="ECO:0007669"/>
    <property type="project" value="TreeGrafter"/>
</dbReference>
<dbReference type="AlphaFoldDB" id="A0A5P8I4J3"/>
<protein>
    <submittedName>
        <fullName evidence="9">T-box 2/3c protein</fullName>
    </submittedName>
</protein>
<reference evidence="9" key="1">
    <citation type="journal article" date="2019" name="PLoS Genet.">
        <title>A small set of conserved genes, including sp5 and Hox, are activated by Wnt signaling in the posterior of planarians and acoels.</title>
        <authorList>
            <person name="Tewari A.G."/>
            <person name="Owen J.H."/>
            <person name="Petersen C.P."/>
            <person name="Wagner D.E."/>
            <person name="Reddien P.W."/>
        </authorList>
    </citation>
    <scope>NUCLEOTIDE SEQUENCE</scope>
</reference>
<dbReference type="FunFam" id="2.60.40.820:FF:000003">
    <property type="entry name" value="T-box transcription factor TBX3"/>
    <property type="match status" value="1"/>
</dbReference>
<dbReference type="PRINTS" id="PR00937">
    <property type="entry name" value="TBOX"/>
</dbReference>
<dbReference type="PROSITE" id="PS01283">
    <property type="entry name" value="TBOX_1"/>
    <property type="match status" value="1"/>
</dbReference>
<feature type="domain" description="T-box" evidence="8">
    <location>
        <begin position="93"/>
        <end position="271"/>
    </location>
</feature>
<proteinExistence type="evidence at transcript level"/>
<evidence type="ECO:0000256" key="1">
    <source>
        <dbReference type="ARBA" id="ARBA00004123"/>
    </source>
</evidence>
<feature type="compositionally biased region" description="Polar residues" evidence="7">
    <location>
        <begin position="374"/>
        <end position="389"/>
    </location>
</feature>
<dbReference type="InterPro" id="IPR018186">
    <property type="entry name" value="TF_T-box_CS"/>
</dbReference>
<dbReference type="InterPro" id="IPR046360">
    <property type="entry name" value="T-box_DNA-bd"/>
</dbReference>
<comment type="subcellular location">
    <subcellularLocation>
        <location evidence="1 6">Nucleus</location>
    </subcellularLocation>
</comment>